<feature type="compositionally biased region" description="Basic and acidic residues" evidence="1">
    <location>
        <begin position="132"/>
        <end position="143"/>
    </location>
</feature>
<proteinExistence type="predicted"/>
<accession>A0ABR1B427</accession>
<keyword evidence="3" id="KW-1185">Reference proteome</keyword>
<evidence type="ECO:0000313" key="3">
    <source>
        <dbReference type="Proteomes" id="UP001359485"/>
    </source>
</evidence>
<dbReference type="Proteomes" id="UP001359485">
    <property type="component" value="Unassembled WGS sequence"/>
</dbReference>
<protein>
    <submittedName>
        <fullName evidence="2">Uncharacterized protein</fullName>
    </submittedName>
</protein>
<comment type="caution">
    <text evidence="2">The sequence shown here is derived from an EMBL/GenBank/DDBJ whole genome shotgun (WGS) entry which is preliminary data.</text>
</comment>
<evidence type="ECO:0000313" key="2">
    <source>
        <dbReference type="EMBL" id="KAK6634266.1"/>
    </source>
</evidence>
<organism evidence="2 3">
    <name type="scientific">Polyplax serrata</name>
    <name type="common">Common mouse louse</name>
    <dbReference type="NCBI Taxonomy" id="468196"/>
    <lineage>
        <taxon>Eukaryota</taxon>
        <taxon>Metazoa</taxon>
        <taxon>Ecdysozoa</taxon>
        <taxon>Arthropoda</taxon>
        <taxon>Hexapoda</taxon>
        <taxon>Insecta</taxon>
        <taxon>Pterygota</taxon>
        <taxon>Neoptera</taxon>
        <taxon>Paraneoptera</taxon>
        <taxon>Psocodea</taxon>
        <taxon>Troctomorpha</taxon>
        <taxon>Phthiraptera</taxon>
        <taxon>Anoplura</taxon>
        <taxon>Polyplacidae</taxon>
        <taxon>Polyplax</taxon>
    </lineage>
</organism>
<gene>
    <name evidence="2" type="ORF">RUM44_004877</name>
</gene>
<name>A0ABR1B427_POLSC</name>
<feature type="region of interest" description="Disordered" evidence="1">
    <location>
        <begin position="1"/>
        <end position="21"/>
    </location>
</feature>
<feature type="region of interest" description="Disordered" evidence="1">
    <location>
        <begin position="65"/>
        <end position="98"/>
    </location>
</feature>
<feature type="region of interest" description="Disordered" evidence="1">
    <location>
        <begin position="123"/>
        <end position="143"/>
    </location>
</feature>
<evidence type="ECO:0000256" key="1">
    <source>
        <dbReference type="SAM" id="MobiDB-lite"/>
    </source>
</evidence>
<dbReference type="EMBL" id="JAWJWF010000004">
    <property type="protein sequence ID" value="KAK6634266.1"/>
    <property type="molecule type" value="Genomic_DNA"/>
</dbReference>
<reference evidence="2 3" key="1">
    <citation type="submission" date="2023-09" db="EMBL/GenBank/DDBJ databases">
        <title>Genomes of two closely related lineages of the louse Polyplax serrata with different host specificities.</title>
        <authorList>
            <person name="Martinu J."/>
            <person name="Tarabai H."/>
            <person name="Stefka J."/>
            <person name="Hypsa V."/>
        </authorList>
    </citation>
    <scope>NUCLEOTIDE SEQUENCE [LARGE SCALE GENOMIC DNA]</scope>
    <source>
        <strain evidence="2">98ZLc_SE</strain>
    </source>
</reference>
<sequence length="143" mass="16421">MEAEEERWWSGHMSKPPSKALNKHQVLGRTIGKQFNKTKVHRVVELQNNKVNETRLCPLKTQVRDETHANPRCTKHSRMRELAPVETTTKQKTKWPNFVEFNPPTCSMQSSGFSQADRAYTLDGSNSSIQANDKKTVRLEESP</sequence>